<dbReference type="PANTHER" id="PTHR35792">
    <property type="entry name" value="GENERAL STRESS PROTEIN"/>
    <property type="match status" value="1"/>
</dbReference>
<keyword evidence="4" id="KW-1185">Reference proteome</keyword>
<keyword evidence="1" id="KW-0175">Coiled coil</keyword>
<evidence type="ECO:0000256" key="1">
    <source>
        <dbReference type="SAM" id="Coils"/>
    </source>
</evidence>
<sequence length="109" mass="12444">MSNKNYETIASLLVGAAIGVGLGILFAPDKGSKTRDKIKEHFDDLKDDMKSKWEDLENETKQKFSMNKEDLKETIDELLSRSSHKAEETITFLEEKLAELKKQNAKLQK</sequence>
<accession>A0ABY9R9D3</accession>
<dbReference type="RefSeq" id="WP_309532190.1">
    <property type="nucleotide sequence ID" value="NZ_CP133721.1"/>
</dbReference>
<dbReference type="EMBL" id="CP133721">
    <property type="protein sequence ID" value="WMW77856.1"/>
    <property type="molecule type" value="Genomic_DNA"/>
</dbReference>
<keyword evidence="2" id="KW-1133">Transmembrane helix</keyword>
<dbReference type="InterPro" id="IPR052928">
    <property type="entry name" value="Desiccation-related_membrane"/>
</dbReference>
<evidence type="ECO:0000256" key="2">
    <source>
        <dbReference type="SAM" id="Phobius"/>
    </source>
</evidence>
<dbReference type="Pfam" id="PF12732">
    <property type="entry name" value="YtxH"/>
    <property type="match status" value="1"/>
</dbReference>
<keyword evidence="2" id="KW-0812">Transmembrane</keyword>
<keyword evidence="2" id="KW-0472">Membrane</keyword>
<name>A0ABY9R9D3_9FLAO</name>
<organism evidence="3 4">
    <name type="scientific">Flavobacterium nakdongensis</name>
    <dbReference type="NCBI Taxonomy" id="3073563"/>
    <lineage>
        <taxon>Bacteria</taxon>
        <taxon>Pseudomonadati</taxon>
        <taxon>Bacteroidota</taxon>
        <taxon>Flavobacteriia</taxon>
        <taxon>Flavobacteriales</taxon>
        <taxon>Flavobacteriaceae</taxon>
        <taxon>Flavobacterium</taxon>
    </lineage>
</organism>
<evidence type="ECO:0000313" key="4">
    <source>
        <dbReference type="Proteomes" id="UP001180481"/>
    </source>
</evidence>
<dbReference type="PANTHER" id="PTHR35792:SF2">
    <property type="entry name" value="GENERAL STRESS PROTEIN"/>
    <property type="match status" value="1"/>
</dbReference>
<proteinExistence type="predicted"/>
<reference evidence="3" key="1">
    <citation type="submission" date="2023-09" db="EMBL/GenBank/DDBJ databases">
        <title>Flavobacterium sp. 20NA77.7 isolated from freshwater.</title>
        <authorList>
            <person name="Le V."/>
            <person name="Ko S.-R."/>
            <person name="Ahn C.-Y."/>
            <person name="Oh H.-M."/>
        </authorList>
    </citation>
    <scope>NUCLEOTIDE SEQUENCE</scope>
    <source>
        <strain evidence="3">20NA77.7</strain>
    </source>
</reference>
<dbReference type="Proteomes" id="UP001180481">
    <property type="component" value="Chromosome"/>
</dbReference>
<feature type="coiled-coil region" evidence="1">
    <location>
        <begin position="61"/>
        <end position="103"/>
    </location>
</feature>
<gene>
    <name evidence="3" type="ORF">RF683_10235</name>
</gene>
<evidence type="ECO:0000313" key="3">
    <source>
        <dbReference type="EMBL" id="WMW77856.1"/>
    </source>
</evidence>
<dbReference type="InterPro" id="IPR024623">
    <property type="entry name" value="YtxH"/>
</dbReference>
<dbReference type="Gene3D" id="1.20.120.20">
    <property type="entry name" value="Apolipoprotein"/>
    <property type="match status" value="1"/>
</dbReference>
<feature type="transmembrane region" description="Helical" evidence="2">
    <location>
        <begin position="6"/>
        <end position="27"/>
    </location>
</feature>
<protein>
    <submittedName>
        <fullName evidence="3">YtxH domain-containing protein</fullName>
    </submittedName>
</protein>